<proteinExistence type="predicted"/>
<evidence type="ECO:0000256" key="1">
    <source>
        <dbReference type="SAM" id="MobiDB-lite"/>
    </source>
</evidence>
<reference evidence="2 3" key="1">
    <citation type="submission" date="2016-10" db="EMBL/GenBank/DDBJ databases">
        <authorList>
            <person name="de Groot N.N."/>
        </authorList>
    </citation>
    <scope>NUCLEOTIDE SEQUENCE [LARGE SCALE GENOMIC DNA]</scope>
    <source>
        <strain evidence="2 3">DSM 25584</strain>
    </source>
</reference>
<keyword evidence="3" id="KW-1185">Reference proteome</keyword>
<dbReference type="AlphaFoldDB" id="A0A1G7LFP8"/>
<name>A0A1G7LFP8_9PROT</name>
<gene>
    <name evidence="2" type="ORF">SAMN05216241_101235</name>
</gene>
<feature type="compositionally biased region" description="Basic residues" evidence="1">
    <location>
        <begin position="1"/>
        <end position="10"/>
    </location>
</feature>
<evidence type="ECO:0000313" key="3">
    <source>
        <dbReference type="Proteomes" id="UP000199415"/>
    </source>
</evidence>
<evidence type="ECO:0000313" key="2">
    <source>
        <dbReference type="EMBL" id="SDF48392.1"/>
    </source>
</evidence>
<dbReference type="Proteomes" id="UP000199415">
    <property type="component" value="Unassembled WGS sequence"/>
</dbReference>
<protein>
    <submittedName>
        <fullName evidence="2">Uncharacterized protein</fullName>
    </submittedName>
</protein>
<accession>A0A1G7LFP8</accession>
<dbReference type="EMBL" id="FNCE01000001">
    <property type="protein sequence ID" value="SDF48392.1"/>
    <property type="molecule type" value="Genomic_DNA"/>
</dbReference>
<dbReference type="RefSeq" id="WP_090018283.1">
    <property type="nucleotide sequence ID" value="NZ_FNCE01000001.1"/>
</dbReference>
<dbReference type="OrthoDB" id="7304705at2"/>
<sequence length="126" mass="14158">MGLFSRKKKRSEAGAGEQAAAEPPKKKQLPTGRVRIDSREHPLIALDRKHVLVDALNRDFVDGQRIHFAFVLPTDDGDIDAPTQGTIIKVADGRIIARYLAPQPYYQNIMRRVADSLPYVPDVHEM</sequence>
<organism evidence="2 3">
    <name type="scientific">Limimonas halophila</name>
    <dbReference type="NCBI Taxonomy" id="1082479"/>
    <lineage>
        <taxon>Bacteria</taxon>
        <taxon>Pseudomonadati</taxon>
        <taxon>Pseudomonadota</taxon>
        <taxon>Alphaproteobacteria</taxon>
        <taxon>Rhodospirillales</taxon>
        <taxon>Rhodovibrionaceae</taxon>
        <taxon>Limimonas</taxon>
    </lineage>
</organism>
<feature type="region of interest" description="Disordered" evidence="1">
    <location>
        <begin position="1"/>
        <end position="33"/>
    </location>
</feature>
<feature type="compositionally biased region" description="Low complexity" evidence="1">
    <location>
        <begin position="13"/>
        <end position="22"/>
    </location>
</feature>